<dbReference type="SUPFAM" id="SSF63825">
    <property type="entry name" value="YWTD domain"/>
    <property type="match status" value="3"/>
</dbReference>
<dbReference type="GO" id="GO:0006898">
    <property type="term" value="P:receptor-mediated endocytosis"/>
    <property type="evidence" value="ECO:0007669"/>
    <property type="project" value="TreeGrafter"/>
</dbReference>
<feature type="disulfide bond" evidence="13">
    <location>
        <begin position="62"/>
        <end position="72"/>
    </location>
</feature>
<feature type="domain" description="EGF-like" evidence="18">
    <location>
        <begin position="58"/>
        <end position="95"/>
    </location>
</feature>
<keyword evidence="7" id="KW-0677">Repeat</keyword>
<feature type="repeat" description="LDL-receptor class B" evidence="15">
    <location>
        <begin position="1240"/>
        <end position="1288"/>
    </location>
</feature>
<dbReference type="SMART" id="SM00179">
    <property type="entry name" value="EGF_CA"/>
    <property type="match status" value="4"/>
</dbReference>
<keyword evidence="12" id="KW-0325">Glycoprotein</keyword>
<protein>
    <submittedName>
        <fullName evidence="19">Vitellogenin receptor-2</fullName>
    </submittedName>
</protein>
<dbReference type="InterPro" id="IPR000742">
    <property type="entry name" value="EGF"/>
</dbReference>
<evidence type="ECO:0000259" key="18">
    <source>
        <dbReference type="PROSITE" id="PS50026"/>
    </source>
</evidence>
<keyword evidence="3 13" id="KW-0245">EGF-like domain</keyword>
<evidence type="ECO:0000256" key="2">
    <source>
        <dbReference type="ARBA" id="ARBA00022475"/>
    </source>
</evidence>
<feature type="disulfide bond" evidence="14">
    <location>
        <begin position="848"/>
        <end position="863"/>
    </location>
</feature>
<dbReference type="PROSITE" id="PS01209">
    <property type="entry name" value="LDLRA_1"/>
    <property type="match status" value="1"/>
</dbReference>
<dbReference type="PROSITE" id="PS01186">
    <property type="entry name" value="EGF_2"/>
    <property type="match status" value="4"/>
</dbReference>
<feature type="disulfide bond" evidence="14">
    <location>
        <begin position="789"/>
        <end position="801"/>
    </location>
</feature>
<keyword evidence="5 16" id="KW-0812">Transmembrane</keyword>
<evidence type="ECO:0000256" key="3">
    <source>
        <dbReference type="ARBA" id="ARBA00022536"/>
    </source>
</evidence>
<feature type="chain" id="PRO_5034756111" evidence="17">
    <location>
        <begin position="18"/>
        <end position="1519"/>
    </location>
</feature>
<dbReference type="GO" id="GO:0005509">
    <property type="term" value="F:calcium ion binding"/>
    <property type="evidence" value="ECO:0007669"/>
    <property type="project" value="InterPro"/>
</dbReference>
<dbReference type="InterPro" id="IPR002172">
    <property type="entry name" value="LDrepeatLR_classA_rpt"/>
</dbReference>
<dbReference type="SMART" id="SM00192">
    <property type="entry name" value="LDLa"/>
    <property type="match status" value="8"/>
</dbReference>
<proteinExistence type="evidence at transcript level"/>
<dbReference type="InterPro" id="IPR023415">
    <property type="entry name" value="LDLR_class-A_CS"/>
</dbReference>
<dbReference type="InterPro" id="IPR009030">
    <property type="entry name" value="Growth_fac_rcpt_cys_sf"/>
</dbReference>
<feature type="disulfide bond" evidence="14">
    <location>
        <begin position="756"/>
        <end position="774"/>
    </location>
</feature>
<keyword evidence="10 13" id="KW-1015">Disulfide bond</keyword>
<evidence type="ECO:0000256" key="17">
    <source>
        <dbReference type="SAM" id="SignalP"/>
    </source>
</evidence>
<dbReference type="SUPFAM" id="SSF57424">
    <property type="entry name" value="LDL receptor-like module"/>
    <property type="match status" value="8"/>
</dbReference>
<dbReference type="FunFam" id="2.120.10.30:FF:000241">
    <property type="entry name" value="Low-density lipoprotein receptor-related protein 6"/>
    <property type="match status" value="2"/>
</dbReference>
<evidence type="ECO:0000256" key="15">
    <source>
        <dbReference type="PROSITE-ProRule" id="PRU00461"/>
    </source>
</evidence>
<dbReference type="FunFam" id="2.10.25.10:FF:000009">
    <property type="entry name" value="Low-density lipoprotein receptor isoform 1"/>
    <property type="match status" value="2"/>
</dbReference>
<feature type="disulfide bond" evidence="14">
    <location>
        <begin position="888"/>
        <end position="903"/>
    </location>
</feature>
<feature type="repeat" description="LDL-receptor class B" evidence="15">
    <location>
        <begin position="141"/>
        <end position="184"/>
    </location>
</feature>
<dbReference type="InterPro" id="IPR049883">
    <property type="entry name" value="NOTCH1_EGF-like"/>
</dbReference>
<evidence type="ECO:0000256" key="8">
    <source>
        <dbReference type="ARBA" id="ARBA00022989"/>
    </source>
</evidence>
<feature type="repeat" description="LDL-receptor class B" evidence="15">
    <location>
        <begin position="1289"/>
        <end position="1331"/>
    </location>
</feature>
<dbReference type="Gene3D" id="2.10.25.10">
    <property type="entry name" value="Laminin"/>
    <property type="match status" value="5"/>
</dbReference>
<feature type="domain" description="EGF-like" evidence="18">
    <location>
        <begin position="1425"/>
        <end position="1461"/>
    </location>
</feature>
<dbReference type="GO" id="GO:0042562">
    <property type="term" value="F:hormone binding"/>
    <property type="evidence" value="ECO:0007669"/>
    <property type="project" value="TreeGrafter"/>
</dbReference>
<feature type="disulfide bond" evidence="14">
    <location>
        <begin position="836"/>
        <end position="854"/>
    </location>
</feature>
<dbReference type="InterPro" id="IPR036055">
    <property type="entry name" value="LDL_receptor-like_sf"/>
</dbReference>
<comment type="subcellular location">
    <subcellularLocation>
        <location evidence="1">Cell membrane</location>
        <topology evidence="1">Single-pass type I membrane protein</topology>
    </subcellularLocation>
</comment>
<keyword evidence="8 16" id="KW-1133">Transmembrane helix</keyword>
<dbReference type="SUPFAM" id="SSF57184">
    <property type="entry name" value="Growth factor receptor domain"/>
    <property type="match status" value="2"/>
</dbReference>
<dbReference type="Gene3D" id="4.10.400.10">
    <property type="entry name" value="Low-density Lipoprotein Receptor"/>
    <property type="match status" value="8"/>
</dbReference>
<dbReference type="InterPro" id="IPR011042">
    <property type="entry name" value="6-blade_b-propeller_TolB-like"/>
</dbReference>
<dbReference type="InterPro" id="IPR051221">
    <property type="entry name" value="LDLR-related"/>
</dbReference>
<dbReference type="PRINTS" id="PR00261">
    <property type="entry name" value="LDLRECEPTOR"/>
</dbReference>
<dbReference type="PROSITE" id="PS00022">
    <property type="entry name" value="EGF_1"/>
    <property type="match status" value="1"/>
</dbReference>
<evidence type="ECO:0000256" key="13">
    <source>
        <dbReference type="PROSITE-ProRule" id="PRU00076"/>
    </source>
</evidence>
<name>A0A8G0YHU0_9ARAC</name>
<dbReference type="PROSITE" id="PS50026">
    <property type="entry name" value="EGF_3"/>
    <property type="match status" value="3"/>
</dbReference>
<dbReference type="Gene3D" id="2.120.10.30">
    <property type="entry name" value="TolB, C-terminal domain"/>
    <property type="match status" value="3"/>
</dbReference>
<dbReference type="PROSITE" id="PS00010">
    <property type="entry name" value="ASX_HYDROXYL"/>
    <property type="match status" value="2"/>
</dbReference>
<reference evidence="19" key="2">
    <citation type="journal article" date="2021" name="Insect Sci.">
        <title>The importance of vitellogenin receptors in the oviposition of the pond wolf spider, Pardosa pseudoannulata.</title>
        <authorList>
            <person name="Yang Z.M."/>
            <person name="Lu T.Y."/>
            <person name="Wu Y."/>
            <person name="Yu N."/>
            <person name="Xu G.M."/>
            <person name="Han Q.Q."/>
            <person name="Liu Z.W."/>
        </authorList>
    </citation>
    <scope>NUCLEOTIDE SEQUENCE</scope>
</reference>
<dbReference type="CDD" id="cd00112">
    <property type="entry name" value="LDLa"/>
    <property type="match status" value="7"/>
</dbReference>
<evidence type="ECO:0000256" key="11">
    <source>
        <dbReference type="ARBA" id="ARBA00023170"/>
    </source>
</evidence>
<dbReference type="Pfam" id="PF00058">
    <property type="entry name" value="Ldl_recept_b"/>
    <property type="match status" value="4"/>
</dbReference>
<sequence>MILLTLTLFLSVKTCLSIGNTCENLFCSQKCEETPFGPQCFCEYGYVLDKKDNRTCNDIDECSQEGFCSQKCDNIRGSFKCSCHNGYELIGRSCKVKGPSPLLIMSTMRDIRGIRLKSGQYFPITKAVHKALAVDIDPNSQTIYWIEISHRSSIYSVRLDGSAFKTVLSHGLLVPEDIAVDYIASNLYITDSGLRQVLACKMEGTLCHVLHYKNVEKPRSIVLDLMEGFVYWSDWGENVVGIYRSGMDGSRRIPLVTKRIEWPNSIAIDRTTNRLYWADTKLNSIEYISLDKSSRKTILNASAFHPYSLAVFEDTIYWTDKHTFSLESCNKFTGYNVSLIDRENGRDIRSVHVYHPVLTAKVSNPCRSNNCSHMCLISPQTGYRCACPQGFRLSSGDKLCIMKENSDSLFWSEGSTVYHIRPESVGSHSVTELPLFLNSVIIKGISYDTKSKSLFISDVKTPAIHAVNLTSLQIRELVKNHITSPASLSFDYKTNNLYWMDSSKGTVEVLSVESLKRVTVLTDLANPVDLATSPSQGYMFIAENGAQATLAMYDMDGKNKKVLNPVQGTPMSIALHPSKSVLYWADPKQGTISYINFRTGTTNIIRSKIEEVTSVAASEENVYWTTKKSEINLLKGNMTYILQLPNQEKISLNSKATYISGKEVKEKSNCRTDNGGCSYICLTSPNGRTCSCPTNQILAEDDKTCVERRCSVTDFRCMSIDRCLSIDLRCDGKKDCEDGSDEFECGTRCPGDDFQCKNGRCILKSWQCDNRDDCKDNSDEENCPEEGVCTKDKVPCSDGHCISVLWRCDGEADCADSMDEQFCDSTRCDTENMFRCDQGQCVPISWVCDGTADCKDGTDERNCSKETCSHNEFRCETDGACVGEHLRCDKRADCTDGSDEINCSDCIKGMYKCNDGSCIYVYEVCDGYKDCNDGEDELYCSCRPNDLLCQPTNRCTPLSKICDGHPDCSDGSDEKNCKESRKQPLRPRSKVRASECDEFFCYATGHCLPWSKVCDGFPDCPNIPDEGGRCQRACSGDNGGCSQICKKSPQGPQCICLKGYRLQSDNKRCEDINECLEPGTCSHFCNNTKGGFKCSCAEGYYLQEDRLCKADGGPAILVYVLVNQIRSFELVTHTQRVYINLTNADIRGMDYDASEMIFYWTEFNDGSINSHSPNTQRENIIVRTSSKPIYIKYDWITKNLYYSDLESRIGVCSKDGRFCTILIKTHGTSLDSIDLSPTTGYMFWTAWITSDHQASGVIERAEMDGSNQMIIVSENTRRPTSVTVDHVLHVIYWTDPKLQTLEMANFDGTKRRRIIQYDMDFPYAMTVFEDYVYWADWGNDIIVKCEKFTGKDCSQIKKNDVKAQVLLIVHKIMQPKGINKCENSDCPHLCLLTHSNHVCACAEGYFLKNGNCELKPPVTTSTSPSSTKCPETFCTKGVECVVEDGNYVCKCPETLTGERCEKIVDSPQPKGYDYSWFVFIALAVLIIEIIILISCCCTERFRNIKKKLIKRYKGMCVAC</sequence>
<dbReference type="PROSITE" id="PS01187">
    <property type="entry name" value="EGF_CA"/>
    <property type="match status" value="2"/>
</dbReference>
<dbReference type="Pfam" id="PF00057">
    <property type="entry name" value="Ldl_recept_a"/>
    <property type="match status" value="7"/>
</dbReference>
<feature type="disulfide bond" evidence="14">
    <location>
        <begin position="730"/>
        <end position="745"/>
    </location>
</feature>
<feature type="transmembrane region" description="Helical" evidence="16">
    <location>
        <begin position="1474"/>
        <end position="1497"/>
    </location>
</feature>
<evidence type="ECO:0000256" key="10">
    <source>
        <dbReference type="ARBA" id="ARBA00023157"/>
    </source>
</evidence>
<dbReference type="PROSITE" id="PS50068">
    <property type="entry name" value="LDLRA_2"/>
    <property type="match status" value="8"/>
</dbReference>
<feature type="disulfide bond" evidence="14">
    <location>
        <begin position="962"/>
        <end position="977"/>
    </location>
</feature>
<keyword evidence="9 16" id="KW-0472">Membrane</keyword>
<dbReference type="FunFam" id="4.10.400.10:FF:000034">
    <property type="entry name" value="Low-density lipoprotein receptor-related protein 2"/>
    <property type="match status" value="1"/>
</dbReference>
<evidence type="ECO:0000256" key="14">
    <source>
        <dbReference type="PROSITE-ProRule" id="PRU00124"/>
    </source>
</evidence>
<feature type="disulfide bond" evidence="13">
    <location>
        <begin position="1075"/>
        <end position="1085"/>
    </location>
</feature>
<evidence type="ECO:0000256" key="12">
    <source>
        <dbReference type="ARBA" id="ARBA00023180"/>
    </source>
</evidence>
<feature type="disulfide bond" evidence="14">
    <location>
        <begin position="796"/>
        <end position="814"/>
    </location>
</feature>
<keyword evidence="6 17" id="KW-0732">Signal</keyword>
<evidence type="ECO:0000313" key="19">
    <source>
        <dbReference type="EMBL" id="QYY47504.1"/>
    </source>
</evidence>
<organism evidence="19">
    <name type="scientific">Pardosa pseudoannulata</name>
    <dbReference type="NCBI Taxonomy" id="330961"/>
    <lineage>
        <taxon>Eukaryota</taxon>
        <taxon>Metazoa</taxon>
        <taxon>Ecdysozoa</taxon>
        <taxon>Arthropoda</taxon>
        <taxon>Chelicerata</taxon>
        <taxon>Arachnida</taxon>
        <taxon>Araneae</taxon>
        <taxon>Araneomorphae</taxon>
        <taxon>Entelegynae</taxon>
        <taxon>Lycosoidea</taxon>
        <taxon>Lycosidae</taxon>
        <taxon>Pardosa</taxon>
    </lineage>
</organism>
<feature type="repeat" description="LDL-receptor class B" evidence="15">
    <location>
        <begin position="228"/>
        <end position="272"/>
    </location>
</feature>
<feature type="disulfide bond" evidence="13">
    <location>
        <begin position="1451"/>
        <end position="1460"/>
    </location>
</feature>
<feature type="disulfide bond" evidence="14">
    <location>
        <begin position="906"/>
        <end position="918"/>
    </location>
</feature>
<evidence type="ECO:0000256" key="5">
    <source>
        <dbReference type="ARBA" id="ARBA00022692"/>
    </source>
</evidence>
<dbReference type="EMBL" id="MW382962">
    <property type="protein sequence ID" value="QYY47504.1"/>
    <property type="molecule type" value="mRNA"/>
</dbReference>
<dbReference type="PROSITE" id="PS51120">
    <property type="entry name" value="LDLRB"/>
    <property type="match status" value="5"/>
</dbReference>
<dbReference type="PANTHER" id="PTHR22722:SF14">
    <property type="entry name" value="MEGALIN, ISOFORM A"/>
    <property type="match status" value="1"/>
</dbReference>
<evidence type="ECO:0000256" key="9">
    <source>
        <dbReference type="ARBA" id="ARBA00023136"/>
    </source>
</evidence>
<accession>A0A8G0YHU0</accession>
<dbReference type="SUPFAM" id="SSF57196">
    <property type="entry name" value="EGF/Laminin"/>
    <property type="match status" value="1"/>
</dbReference>
<dbReference type="SMART" id="SM00181">
    <property type="entry name" value="EGF"/>
    <property type="match status" value="10"/>
</dbReference>
<evidence type="ECO:0000256" key="6">
    <source>
        <dbReference type="ARBA" id="ARBA00022729"/>
    </source>
</evidence>
<dbReference type="Pfam" id="PF07645">
    <property type="entry name" value="EGF_CA"/>
    <property type="match status" value="1"/>
</dbReference>
<feature type="signal peptide" evidence="17">
    <location>
        <begin position="1"/>
        <end position="17"/>
    </location>
</feature>
<keyword evidence="2" id="KW-1003">Cell membrane</keyword>
<dbReference type="GO" id="GO:0043235">
    <property type="term" value="C:receptor complex"/>
    <property type="evidence" value="ECO:0007669"/>
    <property type="project" value="TreeGrafter"/>
</dbReference>
<dbReference type="InterPro" id="IPR000152">
    <property type="entry name" value="EGF-type_Asp/Asn_hydroxyl_site"/>
</dbReference>
<feature type="domain" description="EGF-like" evidence="18">
    <location>
        <begin position="1071"/>
        <end position="1109"/>
    </location>
</feature>
<keyword evidence="11 19" id="KW-0675">Receptor</keyword>
<feature type="disulfide bond" evidence="14">
    <location>
        <begin position="913"/>
        <end position="931"/>
    </location>
</feature>
<dbReference type="Pfam" id="PF14670">
    <property type="entry name" value="FXa_inhibition"/>
    <property type="match status" value="3"/>
</dbReference>
<evidence type="ECO:0000256" key="16">
    <source>
        <dbReference type="SAM" id="Phobius"/>
    </source>
</evidence>
<dbReference type="SMART" id="SM00135">
    <property type="entry name" value="LY"/>
    <property type="match status" value="13"/>
</dbReference>
<dbReference type="InterPro" id="IPR000033">
    <property type="entry name" value="LDLR_classB_rpt"/>
</dbReference>
<reference evidence="19" key="1">
    <citation type="submission" date="2020-12" db="EMBL/GenBank/DDBJ databases">
        <authorList>
            <person name="Yang Z."/>
            <person name="Liu Z."/>
        </authorList>
    </citation>
    <scope>NUCLEOTIDE SEQUENCE</scope>
</reference>
<evidence type="ECO:0000256" key="4">
    <source>
        <dbReference type="ARBA" id="ARBA00022583"/>
    </source>
</evidence>
<feature type="disulfide bond" evidence="14">
    <location>
        <begin position="808"/>
        <end position="823"/>
    </location>
</feature>
<feature type="disulfide bond" evidence="14">
    <location>
        <begin position="749"/>
        <end position="761"/>
    </location>
</feature>
<evidence type="ECO:0000256" key="7">
    <source>
        <dbReference type="ARBA" id="ARBA00022737"/>
    </source>
</evidence>
<dbReference type="CDD" id="cd00054">
    <property type="entry name" value="EGF_CA"/>
    <property type="match status" value="2"/>
</dbReference>
<dbReference type="InterPro" id="IPR001881">
    <property type="entry name" value="EGF-like_Ca-bd_dom"/>
</dbReference>
<dbReference type="PANTHER" id="PTHR22722">
    <property type="entry name" value="LOW-DENSITY LIPOPROTEIN RECEPTOR-RELATED PROTEIN 2-RELATED"/>
    <property type="match status" value="1"/>
</dbReference>
<feature type="repeat" description="LDL-receptor class B" evidence="15">
    <location>
        <begin position="273"/>
        <end position="315"/>
    </location>
</feature>
<dbReference type="InterPro" id="IPR018097">
    <property type="entry name" value="EGF_Ca-bd_CS"/>
</dbReference>
<keyword evidence="4" id="KW-0254">Endocytosis</keyword>
<comment type="caution">
    <text evidence="13">Lacks conserved residue(s) required for the propagation of feature annotation.</text>
</comment>
<feature type="disulfide bond" evidence="14">
    <location>
        <begin position="768"/>
        <end position="783"/>
    </location>
</feature>
<dbReference type="GO" id="GO:0016324">
    <property type="term" value="C:apical plasma membrane"/>
    <property type="evidence" value="ECO:0007669"/>
    <property type="project" value="TreeGrafter"/>
</dbReference>
<feature type="disulfide bond" evidence="14">
    <location>
        <begin position="925"/>
        <end position="940"/>
    </location>
</feature>
<evidence type="ECO:0000256" key="1">
    <source>
        <dbReference type="ARBA" id="ARBA00004251"/>
    </source>
</evidence>